<evidence type="ECO:0000313" key="4">
    <source>
        <dbReference type="Proteomes" id="UP000094236"/>
    </source>
</evidence>
<accession>A0A1E4TTW1</accession>
<reference evidence="4" key="1">
    <citation type="submission" date="2016-05" db="EMBL/GenBank/DDBJ databases">
        <title>Comparative genomics of biotechnologically important yeasts.</title>
        <authorList>
            <consortium name="DOE Joint Genome Institute"/>
            <person name="Riley R."/>
            <person name="Haridas S."/>
            <person name="Wolfe K.H."/>
            <person name="Lopes M.R."/>
            <person name="Hittinger C.T."/>
            <person name="Goker M."/>
            <person name="Salamov A."/>
            <person name="Wisecaver J."/>
            <person name="Long T.M."/>
            <person name="Aerts A.L."/>
            <person name="Barry K."/>
            <person name="Choi C."/>
            <person name="Clum A."/>
            <person name="Coughlan A.Y."/>
            <person name="Deshpande S."/>
            <person name="Douglass A.P."/>
            <person name="Hanson S.J."/>
            <person name="Klenk H.-P."/>
            <person name="Labutti K."/>
            <person name="Lapidus A."/>
            <person name="Lindquist E."/>
            <person name="Lipzen A."/>
            <person name="Meier-Kolthoff J.P."/>
            <person name="Ohm R.A."/>
            <person name="Otillar R.P."/>
            <person name="Pangilinan J."/>
            <person name="Peng Y."/>
            <person name="Rokas A."/>
            <person name="Rosa C.A."/>
            <person name="Scheuner C."/>
            <person name="Sibirny A.A."/>
            <person name="Slot J.C."/>
            <person name="Stielow J.B."/>
            <person name="Sun H."/>
            <person name="Kurtzman C.P."/>
            <person name="Blackwell M."/>
            <person name="Grigoriev I.V."/>
            <person name="Jeffries T.W."/>
        </authorList>
    </citation>
    <scope>NUCLEOTIDE SEQUENCE [LARGE SCALE GENOMIC DNA]</scope>
    <source>
        <strain evidence="4">NRRL Y-2460</strain>
    </source>
</reference>
<organism evidence="3 4">
    <name type="scientific">Pachysolen tannophilus NRRL Y-2460</name>
    <dbReference type="NCBI Taxonomy" id="669874"/>
    <lineage>
        <taxon>Eukaryota</taxon>
        <taxon>Fungi</taxon>
        <taxon>Dikarya</taxon>
        <taxon>Ascomycota</taxon>
        <taxon>Saccharomycotina</taxon>
        <taxon>Pichiomycetes</taxon>
        <taxon>Pachysolenaceae</taxon>
        <taxon>Pachysolen</taxon>
    </lineage>
</organism>
<name>A0A1E4TTW1_PACTA</name>
<dbReference type="Proteomes" id="UP000094236">
    <property type="component" value="Unassembled WGS sequence"/>
</dbReference>
<dbReference type="EMBL" id="KV454014">
    <property type="protein sequence ID" value="ODV95176.1"/>
    <property type="molecule type" value="Genomic_DNA"/>
</dbReference>
<feature type="compositionally biased region" description="Low complexity" evidence="1">
    <location>
        <begin position="28"/>
        <end position="61"/>
    </location>
</feature>
<evidence type="ECO:0000256" key="1">
    <source>
        <dbReference type="SAM" id="MobiDB-lite"/>
    </source>
</evidence>
<dbReference type="AlphaFoldDB" id="A0A1E4TTW1"/>
<feature type="region of interest" description="Disordered" evidence="1">
    <location>
        <begin position="91"/>
        <end position="163"/>
    </location>
</feature>
<feature type="compositionally biased region" description="Polar residues" evidence="1">
    <location>
        <begin position="91"/>
        <end position="112"/>
    </location>
</feature>
<keyword evidence="4" id="KW-1185">Reference proteome</keyword>
<proteinExistence type="predicted"/>
<protein>
    <recommendedName>
        <fullName evidence="2">GDS1 winged helix domain-containing protein</fullName>
    </recommendedName>
</protein>
<evidence type="ECO:0000313" key="3">
    <source>
        <dbReference type="EMBL" id="ODV95176.1"/>
    </source>
</evidence>
<dbReference type="Pfam" id="PF25318">
    <property type="entry name" value="WHD_GDS1"/>
    <property type="match status" value="1"/>
</dbReference>
<dbReference type="InterPro" id="IPR057511">
    <property type="entry name" value="WH_GDS1"/>
</dbReference>
<gene>
    <name evidence="3" type="ORF">PACTADRAFT_33752</name>
</gene>
<feature type="region of interest" description="Disordered" evidence="1">
    <location>
        <begin position="310"/>
        <end position="340"/>
    </location>
</feature>
<feature type="domain" description="GDS1 winged helix" evidence="2">
    <location>
        <begin position="163"/>
        <end position="258"/>
    </location>
</feature>
<feature type="region of interest" description="Disordered" evidence="1">
    <location>
        <begin position="1"/>
        <end position="74"/>
    </location>
</feature>
<evidence type="ECO:0000259" key="2">
    <source>
        <dbReference type="Pfam" id="PF25318"/>
    </source>
</evidence>
<dbReference type="OrthoDB" id="4090479at2759"/>
<feature type="compositionally biased region" description="Low complexity" evidence="1">
    <location>
        <begin position="131"/>
        <end position="150"/>
    </location>
</feature>
<sequence length="588" mass="62528">MALANSRPVGFPDPTLSPDLHQLDLAASPSSSPSSRFERSVSPSSTTSSFSSASTAATSVTGISNDLGADPDRKSSIATVTSGINAVTINSVSTPQSQQDGGNITPESIVSSNNGNGNGNKEKKKKDPSAKKNPNKVSSRISSATGISSAVPVTGERPRPTAHPTMDDDVFFAIFQILYDHDSEAKGMTVKQICDVLAEKHPEMDKLSTKTSNLVSAKLNAYVKRVEKGEKEVIYALSRDWADASPKRMVYVYRGLLTPDYYITARAMWQKLEAEGNLFPDRSKEEEKKAKKVEKKAAAAAAAAAAASSSGSSASPVSNSSLAASSSSVTSTGSTLSNSNYKGTGSITGIDMNVDIKNSLDISSFSDGSLDLRLPTLSIPYSVAPVTASLGSALNLVKEKDGDSLNAELPLIAKSNHMTTSHPSSSSSSSSSSYYTRRMFTHPKTKDEFELDEIDTFYDDEFGDIDFARLSQRDNKRSKSMSFLPNKKARYITAAAAAPRIERRISATSPKMAAAAAALREAAIKALSPAESGVSSHGRSLSIFSVSSVDSEPAVSAKWLKTIRSGFLTQDISMPEEVTLDELDSLFQ</sequence>
<feature type="compositionally biased region" description="Low complexity" evidence="1">
    <location>
        <begin position="310"/>
        <end position="339"/>
    </location>
</feature>